<feature type="transmembrane region" description="Helical" evidence="2">
    <location>
        <begin position="793"/>
        <end position="816"/>
    </location>
</feature>
<proteinExistence type="predicted"/>
<feature type="region of interest" description="Disordered" evidence="1">
    <location>
        <begin position="140"/>
        <end position="171"/>
    </location>
</feature>
<dbReference type="Proteomes" id="UP000310421">
    <property type="component" value="Unassembled WGS sequence"/>
</dbReference>
<feature type="signal peptide" evidence="3">
    <location>
        <begin position="1"/>
        <end position="21"/>
    </location>
</feature>
<organism evidence="4 5">
    <name type="scientific">Aureobasidium pullulans</name>
    <name type="common">Black yeast</name>
    <name type="synonym">Pullularia pullulans</name>
    <dbReference type="NCBI Taxonomy" id="5580"/>
    <lineage>
        <taxon>Eukaryota</taxon>
        <taxon>Fungi</taxon>
        <taxon>Dikarya</taxon>
        <taxon>Ascomycota</taxon>
        <taxon>Pezizomycotina</taxon>
        <taxon>Dothideomycetes</taxon>
        <taxon>Dothideomycetidae</taxon>
        <taxon>Dothideales</taxon>
        <taxon>Saccotheciaceae</taxon>
        <taxon>Aureobasidium</taxon>
    </lineage>
</organism>
<gene>
    <name evidence="4" type="ORF">D6D20_06402</name>
</gene>
<name>A0A4S8YWQ2_AURPU</name>
<keyword evidence="2" id="KW-0472">Membrane</keyword>
<evidence type="ECO:0000313" key="4">
    <source>
        <dbReference type="EMBL" id="THW59599.1"/>
    </source>
</evidence>
<comment type="caution">
    <text evidence="4">The sequence shown here is derived from an EMBL/GenBank/DDBJ whole genome shotgun (WGS) entry which is preliminary data.</text>
</comment>
<feature type="chain" id="PRO_5020910508" evidence="3">
    <location>
        <begin position="22"/>
        <end position="897"/>
    </location>
</feature>
<feature type="transmembrane region" description="Helical" evidence="2">
    <location>
        <begin position="210"/>
        <end position="232"/>
    </location>
</feature>
<keyword evidence="2" id="KW-0812">Transmembrane</keyword>
<evidence type="ECO:0000313" key="5">
    <source>
        <dbReference type="Proteomes" id="UP000310421"/>
    </source>
</evidence>
<keyword evidence="2" id="KW-1133">Transmembrane helix</keyword>
<sequence length="897" mass="99819">MQRNFFCYVLLCSILPTEPLASIASRISALSYEYREAVVAHLFSGPSCLPLNSRGHQFYLHRALKVDNSANRVSCRRRHNLLLAYRQQSESYLLWSPIAYIKSWDTWYFLFLSTLNNMVLGRLSSDSYSQVPDQRAGPLLPSYESLQNDENPSVNTHGVSDSNQSESGFNVSEHRKSHTMSMAQALTEQIRIKGWPEEPRKLRNKTLLTLFFNLCEALINLAPIAFIIFAILAAKLDGKPTNGNGLGHNIKIITRLVSYTYHTLVFYLCFTSVFNGTLVCREGHLPVGAVFPFHDTRDVHIPRLDLMLTCFKGPSIYPIMFAAVAGKSLKTVARYYAERGMKLGVLELLLASQTVWGTFESQVLLRRFTLFGAHLFLLWCLSPLGGQASLRILETAMASQTAVGDPVLYLPTGGMSYHAIANDILMTGDAATPLAAINSLYSANLLAPASVKTSAVDTWGNIKVPRLSTVSAKSESTGHWKSVPELTSADNYTSLSGLPLAGLARKSQVFQEFTFEYAYMDLDCPEPAYNMSQRDPRFVQQLGLIWSPNNKSVFINEDKHTKTSFFLDTHTPMTEGRMSNIFLDQNQTTLTDTSLQFPRNLLFGSQYSGSDSRAYSVLMRNCTVKLKYVEVKAGCTEDGCRATALRPSTKYSDRNPNLTPLEYLVMSYHFMQDFPLATGSIHMGDTSPTEFYIKGASMPFGTATAGLPDMEDISNDLFATRMGSLMNTYFQLSLAPLAYTDDLPAPNDSIWKSSNLSITTSTELYDELRVPPYLPLYSNTTITATTEVYKCNYLWFAFLLVSSCILLLLGSAGTALSHLCHAPDMMGYVSSFTYNNPYMSVPSGGESLGAMERARLLRDVKVKIGDARVNDEVGHVVFATLNRADSIGDLSLKKHYR</sequence>
<protein>
    <submittedName>
        <fullName evidence="4">Uncharacterized protein</fullName>
    </submittedName>
</protein>
<evidence type="ECO:0000256" key="2">
    <source>
        <dbReference type="SAM" id="Phobius"/>
    </source>
</evidence>
<keyword evidence="3" id="KW-0732">Signal</keyword>
<reference evidence="4 5" key="1">
    <citation type="submission" date="2018-10" db="EMBL/GenBank/DDBJ databases">
        <title>Fifty Aureobasidium pullulans genomes reveal a recombining polyextremotolerant generalist.</title>
        <authorList>
            <person name="Gostincar C."/>
            <person name="Turk M."/>
            <person name="Zajc J."/>
            <person name="Gunde-Cimerman N."/>
        </authorList>
    </citation>
    <scope>NUCLEOTIDE SEQUENCE [LARGE SCALE GENOMIC DNA]</scope>
    <source>
        <strain evidence="4 5">EXF-10751</strain>
    </source>
</reference>
<dbReference type="AlphaFoldDB" id="A0A4S8YWQ2"/>
<feature type="transmembrane region" description="Helical" evidence="2">
    <location>
        <begin position="252"/>
        <end position="274"/>
    </location>
</feature>
<feature type="compositionally biased region" description="Polar residues" evidence="1">
    <location>
        <begin position="144"/>
        <end position="170"/>
    </location>
</feature>
<accession>A0A4S8YWQ2</accession>
<evidence type="ECO:0000256" key="1">
    <source>
        <dbReference type="SAM" id="MobiDB-lite"/>
    </source>
</evidence>
<evidence type="ECO:0000256" key="3">
    <source>
        <dbReference type="SAM" id="SignalP"/>
    </source>
</evidence>
<dbReference type="EMBL" id="QZAN01000075">
    <property type="protein sequence ID" value="THW59599.1"/>
    <property type="molecule type" value="Genomic_DNA"/>
</dbReference>